<evidence type="ECO:0000256" key="3">
    <source>
        <dbReference type="ARBA" id="ARBA00022490"/>
    </source>
</evidence>
<evidence type="ECO:0000256" key="5">
    <source>
        <dbReference type="ARBA" id="ARBA00022603"/>
    </source>
</evidence>
<evidence type="ECO:0000313" key="14">
    <source>
        <dbReference type="Proteomes" id="UP000249720"/>
    </source>
</evidence>
<dbReference type="PIRSF" id="PIRSF015601">
    <property type="entry name" value="MTase_slr0722"/>
    <property type="match status" value="1"/>
</dbReference>
<comment type="subcellular location">
    <subcellularLocation>
        <location evidence="1 10">Cytoplasm</location>
    </subcellularLocation>
</comment>
<evidence type="ECO:0000256" key="10">
    <source>
        <dbReference type="PIRNR" id="PIRNR015601"/>
    </source>
</evidence>
<keyword evidence="6 10" id="KW-0808">Transferase</keyword>
<proteinExistence type="inferred from homology"/>
<dbReference type="InterPro" id="IPR029028">
    <property type="entry name" value="Alpha/beta_knot_MTases"/>
</dbReference>
<evidence type="ECO:0000256" key="8">
    <source>
        <dbReference type="ARBA" id="ARBA00025699"/>
    </source>
</evidence>
<keyword evidence="14" id="KW-1185">Reference proteome</keyword>
<comment type="function">
    <text evidence="8 10">Specifically methylates the N3 position of the uracil ring of uridine 1498 (m3U1498) in 16S rRNA. Acts on the fully assembled 30S ribosomal subunit.</text>
</comment>
<dbReference type="PANTHER" id="PTHR30027">
    <property type="entry name" value="RIBOSOMAL RNA SMALL SUBUNIT METHYLTRANSFERASE E"/>
    <property type="match status" value="1"/>
</dbReference>
<dbReference type="InterPro" id="IPR006700">
    <property type="entry name" value="RsmE"/>
</dbReference>
<evidence type="ECO:0000259" key="12">
    <source>
        <dbReference type="Pfam" id="PF20260"/>
    </source>
</evidence>
<keyword evidence="5 10" id="KW-0489">Methyltransferase</keyword>
<comment type="caution">
    <text evidence="13">The sequence shown here is derived from an EMBL/GenBank/DDBJ whole genome shotgun (WGS) entry which is preliminary data.</text>
</comment>
<comment type="catalytic activity">
    <reaction evidence="9 10">
        <text>uridine(1498) in 16S rRNA + S-adenosyl-L-methionine = N(3)-methyluridine(1498) in 16S rRNA + S-adenosyl-L-homocysteine + H(+)</text>
        <dbReference type="Rhea" id="RHEA:42920"/>
        <dbReference type="Rhea" id="RHEA-COMP:10283"/>
        <dbReference type="Rhea" id="RHEA-COMP:10284"/>
        <dbReference type="ChEBI" id="CHEBI:15378"/>
        <dbReference type="ChEBI" id="CHEBI:57856"/>
        <dbReference type="ChEBI" id="CHEBI:59789"/>
        <dbReference type="ChEBI" id="CHEBI:65315"/>
        <dbReference type="ChEBI" id="CHEBI:74502"/>
        <dbReference type="EC" id="2.1.1.193"/>
    </reaction>
</comment>
<dbReference type="Pfam" id="PF04452">
    <property type="entry name" value="Methyltrans_RNA"/>
    <property type="match status" value="1"/>
</dbReference>
<name>A0A2W7RR77_9BACT</name>
<evidence type="ECO:0000256" key="7">
    <source>
        <dbReference type="ARBA" id="ARBA00022691"/>
    </source>
</evidence>
<dbReference type="GO" id="GO:0070475">
    <property type="term" value="P:rRNA base methylation"/>
    <property type="evidence" value="ECO:0007669"/>
    <property type="project" value="TreeGrafter"/>
</dbReference>
<evidence type="ECO:0000256" key="1">
    <source>
        <dbReference type="ARBA" id="ARBA00004496"/>
    </source>
</evidence>
<organism evidence="13 14">
    <name type="scientific">Hydrotalea sandarakina</name>
    <dbReference type="NCBI Taxonomy" id="1004304"/>
    <lineage>
        <taxon>Bacteria</taxon>
        <taxon>Pseudomonadati</taxon>
        <taxon>Bacteroidota</taxon>
        <taxon>Chitinophagia</taxon>
        <taxon>Chitinophagales</taxon>
        <taxon>Chitinophagaceae</taxon>
        <taxon>Hydrotalea</taxon>
    </lineage>
</organism>
<keyword evidence="4 10" id="KW-0698">rRNA processing</keyword>
<reference evidence="13 14" key="1">
    <citation type="submission" date="2018-06" db="EMBL/GenBank/DDBJ databases">
        <title>Genomic Encyclopedia of Archaeal and Bacterial Type Strains, Phase II (KMG-II): from individual species to whole genera.</title>
        <authorList>
            <person name="Goeker M."/>
        </authorList>
    </citation>
    <scope>NUCLEOTIDE SEQUENCE [LARGE SCALE GENOMIC DNA]</scope>
    <source>
        <strain evidence="13 14">DSM 23241</strain>
    </source>
</reference>
<dbReference type="InterPro" id="IPR015947">
    <property type="entry name" value="PUA-like_sf"/>
</dbReference>
<dbReference type="Gene3D" id="3.40.1280.10">
    <property type="match status" value="1"/>
</dbReference>
<dbReference type="InterPro" id="IPR046887">
    <property type="entry name" value="RsmE_PUA-like"/>
</dbReference>
<dbReference type="GO" id="GO:0005737">
    <property type="term" value="C:cytoplasm"/>
    <property type="evidence" value="ECO:0007669"/>
    <property type="project" value="UniProtKB-SubCell"/>
</dbReference>
<keyword evidence="7 10" id="KW-0949">S-adenosyl-L-methionine</keyword>
<dbReference type="EMBL" id="QKZV01000007">
    <property type="protein sequence ID" value="PZX61426.1"/>
    <property type="molecule type" value="Genomic_DNA"/>
</dbReference>
<dbReference type="InterPro" id="IPR046886">
    <property type="entry name" value="RsmE_MTase_dom"/>
</dbReference>
<accession>A0A2W7RR77</accession>
<evidence type="ECO:0000256" key="2">
    <source>
        <dbReference type="ARBA" id="ARBA00005528"/>
    </source>
</evidence>
<dbReference type="NCBIfam" id="TIGR00046">
    <property type="entry name" value="RsmE family RNA methyltransferase"/>
    <property type="match status" value="1"/>
</dbReference>
<keyword evidence="3 10" id="KW-0963">Cytoplasm</keyword>
<feature type="domain" description="Ribosomal RNA small subunit methyltransferase E PUA-like" evidence="12">
    <location>
        <begin position="44"/>
        <end position="79"/>
    </location>
</feature>
<evidence type="ECO:0000256" key="6">
    <source>
        <dbReference type="ARBA" id="ARBA00022679"/>
    </source>
</evidence>
<gene>
    <name evidence="13" type="ORF">LX80_02156</name>
</gene>
<comment type="similarity">
    <text evidence="2 10">Belongs to the RNA methyltransferase RsmE family.</text>
</comment>
<dbReference type="Proteomes" id="UP000249720">
    <property type="component" value="Unassembled WGS sequence"/>
</dbReference>
<protein>
    <recommendedName>
        <fullName evidence="10">Ribosomal RNA small subunit methyltransferase E</fullName>
        <ecNumber evidence="10">2.1.1.193</ecNumber>
    </recommendedName>
</protein>
<evidence type="ECO:0000313" key="13">
    <source>
        <dbReference type="EMBL" id="PZX61426.1"/>
    </source>
</evidence>
<evidence type="ECO:0000256" key="4">
    <source>
        <dbReference type="ARBA" id="ARBA00022552"/>
    </source>
</evidence>
<dbReference type="SUPFAM" id="SSF75217">
    <property type="entry name" value="alpha/beta knot"/>
    <property type="match status" value="1"/>
</dbReference>
<evidence type="ECO:0000256" key="9">
    <source>
        <dbReference type="ARBA" id="ARBA00047944"/>
    </source>
</evidence>
<dbReference type="PANTHER" id="PTHR30027:SF3">
    <property type="entry name" value="16S RRNA (URACIL(1498)-N(3))-METHYLTRANSFERASE"/>
    <property type="match status" value="1"/>
</dbReference>
<dbReference type="GO" id="GO:0070042">
    <property type="term" value="F:rRNA (uridine-N3-)-methyltransferase activity"/>
    <property type="evidence" value="ECO:0007669"/>
    <property type="project" value="TreeGrafter"/>
</dbReference>
<dbReference type="SUPFAM" id="SSF88697">
    <property type="entry name" value="PUA domain-like"/>
    <property type="match status" value="1"/>
</dbReference>
<dbReference type="CDD" id="cd18084">
    <property type="entry name" value="RsmE-like"/>
    <property type="match status" value="1"/>
</dbReference>
<feature type="domain" description="Ribosomal RNA small subunit methyltransferase E methyltransferase" evidence="11">
    <location>
        <begin position="95"/>
        <end position="246"/>
    </location>
</feature>
<sequence length="250" mass="28463">MANNFYFYRNLIFTTLVIMDLPYFFEQTIPQVNQAFCLSSTTHKHCAQVLRMKAGEKILLTNGQGLSATAIITDTNKKNTYAMITNVEQHSPRTKKVSIGLSLLKNTNRFEWFLEKVTELGVYEIIPLLTTRTEKQHFRNERMEQIVIAAMLQSKQCWLPILHNPTAFKNIVEYPKTCKLIAHCLEGEKKTIQTFSNEKEILILIGPEGDFTAEEINLAIQHQFVPVSLGNTRLRTETAGIVAATLSILN</sequence>
<dbReference type="Pfam" id="PF20260">
    <property type="entry name" value="PUA_4"/>
    <property type="match status" value="1"/>
</dbReference>
<dbReference type="AlphaFoldDB" id="A0A2W7RR77"/>
<evidence type="ECO:0000259" key="11">
    <source>
        <dbReference type="Pfam" id="PF04452"/>
    </source>
</evidence>
<dbReference type="InterPro" id="IPR029026">
    <property type="entry name" value="tRNA_m1G_MTases_N"/>
</dbReference>
<dbReference type="Gene3D" id="2.40.240.20">
    <property type="entry name" value="Hypothetical PUA domain-like, domain 1"/>
    <property type="match status" value="1"/>
</dbReference>
<dbReference type="EC" id="2.1.1.193" evidence="10"/>